<evidence type="ECO:0000313" key="3">
    <source>
        <dbReference type="Proteomes" id="UP000717328"/>
    </source>
</evidence>
<sequence length="286" mass="31680">MARNTKAGKRNSSAQKSKPKVRLTVVSEKKHVDKASKSASNPKDGEEITGSTRTTRSHAHDEDLELHHPLEPRELICLEQASSEGTYKKIEKETLKCEGVAEIWDVLLNRLRDPQEVEMRTALMDSIKITGNREAAQQRIDEMLQHNPPNLALVVYNARADSMATYLQDPYLVLVCSELAKALDAAIGKSDDSIFNGSDGYQCQLSACARTSSDSQQTHTPMDLAVVVRLRFLVFISLFHGLAHCAQRVVDSKSNSDPALAYLDFEGENVDEPEGTGDQASVRRED</sequence>
<feature type="region of interest" description="Disordered" evidence="1">
    <location>
        <begin position="264"/>
        <end position="286"/>
    </location>
</feature>
<comment type="caution">
    <text evidence="2">The sequence shown here is derived from an EMBL/GenBank/DDBJ whole genome shotgun (WGS) entry which is preliminary data.</text>
</comment>
<proteinExistence type="predicted"/>
<evidence type="ECO:0000313" key="2">
    <source>
        <dbReference type="EMBL" id="KAG5633778.1"/>
    </source>
</evidence>
<evidence type="ECO:0000256" key="1">
    <source>
        <dbReference type="SAM" id="MobiDB-lite"/>
    </source>
</evidence>
<name>A0A9P7K239_9AGAR</name>
<feature type="compositionally biased region" description="Acidic residues" evidence="1">
    <location>
        <begin position="265"/>
        <end position="275"/>
    </location>
</feature>
<organism evidence="2 3">
    <name type="scientific">Sphagnurus paluster</name>
    <dbReference type="NCBI Taxonomy" id="117069"/>
    <lineage>
        <taxon>Eukaryota</taxon>
        <taxon>Fungi</taxon>
        <taxon>Dikarya</taxon>
        <taxon>Basidiomycota</taxon>
        <taxon>Agaricomycotina</taxon>
        <taxon>Agaricomycetes</taxon>
        <taxon>Agaricomycetidae</taxon>
        <taxon>Agaricales</taxon>
        <taxon>Tricholomatineae</taxon>
        <taxon>Lyophyllaceae</taxon>
        <taxon>Sphagnurus</taxon>
    </lineage>
</organism>
<feature type="compositionally biased region" description="Basic and acidic residues" evidence="1">
    <location>
        <begin position="58"/>
        <end position="68"/>
    </location>
</feature>
<feature type="region of interest" description="Disordered" evidence="1">
    <location>
        <begin position="1"/>
        <end position="68"/>
    </location>
</feature>
<protein>
    <submittedName>
        <fullName evidence="2">Uncharacterized protein</fullName>
    </submittedName>
</protein>
<reference evidence="2" key="2">
    <citation type="submission" date="2021-10" db="EMBL/GenBank/DDBJ databases">
        <title>Phylogenomics reveals ancestral predisposition of the termite-cultivated fungus Termitomyces towards a domesticated lifestyle.</title>
        <authorList>
            <person name="Auxier B."/>
            <person name="Grum-Grzhimaylo A."/>
            <person name="Cardenas M.E."/>
            <person name="Lodge J.D."/>
            <person name="Laessoe T."/>
            <person name="Pedersen O."/>
            <person name="Smith M.E."/>
            <person name="Kuyper T.W."/>
            <person name="Franco-Molano E.A."/>
            <person name="Baroni T.J."/>
            <person name="Aanen D.K."/>
        </authorList>
    </citation>
    <scope>NUCLEOTIDE SEQUENCE</scope>
    <source>
        <strain evidence="2">D49</strain>
    </source>
</reference>
<dbReference type="Proteomes" id="UP000717328">
    <property type="component" value="Unassembled WGS sequence"/>
</dbReference>
<gene>
    <name evidence="2" type="ORF">H0H81_005338</name>
</gene>
<accession>A0A9P7K239</accession>
<dbReference type="EMBL" id="JABCKI010007066">
    <property type="protein sequence ID" value="KAG5633778.1"/>
    <property type="molecule type" value="Genomic_DNA"/>
</dbReference>
<dbReference type="AlphaFoldDB" id="A0A9P7K239"/>
<reference evidence="2" key="1">
    <citation type="submission" date="2021-02" db="EMBL/GenBank/DDBJ databases">
        <authorList>
            <person name="Nieuwenhuis M."/>
            <person name="Van De Peppel L.J.J."/>
        </authorList>
    </citation>
    <scope>NUCLEOTIDE SEQUENCE</scope>
    <source>
        <strain evidence="2">D49</strain>
    </source>
</reference>
<keyword evidence="3" id="KW-1185">Reference proteome</keyword>
<feature type="compositionally biased region" description="Basic and acidic residues" evidence="1">
    <location>
        <begin position="27"/>
        <end position="36"/>
    </location>
</feature>